<evidence type="ECO:0000256" key="1">
    <source>
        <dbReference type="SAM" id="Phobius"/>
    </source>
</evidence>
<evidence type="ECO:0008006" key="4">
    <source>
        <dbReference type="Google" id="ProtNLM"/>
    </source>
</evidence>
<keyword evidence="1" id="KW-0812">Transmembrane</keyword>
<keyword evidence="3" id="KW-1185">Reference proteome</keyword>
<dbReference type="STRING" id="648782.SAMN04488554_0364"/>
<evidence type="ECO:0000313" key="3">
    <source>
        <dbReference type="Proteomes" id="UP000199220"/>
    </source>
</evidence>
<dbReference type="EMBL" id="FNTX01000001">
    <property type="protein sequence ID" value="SED65763.1"/>
    <property type="molecule type" value="Genomic_DNA"/>
</dbReference>
<organism evidence="2 3">
    <name type="scientific">Ruania alba</name>
    <dbReference type="NCBI Taxonomy" id="648782"/>
    <lineage>
        <taxon>Bacteria</taxon>
        <taxon>Bacillati</taxon>
        <taxon>Actinomycetota</taxon>
        <taxon>Actinomycetes</taxon>
        <taxon>Micrococcales</taxon>
        <taxon>Ruaniaceae</taxon>
        <taxon>Ruania</taxon>
    </lineage>
</organism>
<dbReference type="OrthoDB" id="3830423at2"/>
<feature type="transmembrane region" description="Helical" evidence="1">
    <location>
        <begin position="66"/>
        <end position="84"/>
    </location>
</feature>
<keyword evidence="1" id="KW-0472">Membrane</keyword>
<dbReference type="Proteomes" id="UP000199220">
    <property type="component" value="Unassembled WGS sequence"/>
</dbReference>
<feature type="transmembrane region" description="Helical" evidence="1">
    <location>
        <begin position="39"/>
        <end position="60"/>
    </location>
</feature>
<keyword evidence="1" id="KW-1133">Transmembrane helix</keyword>
<dbReference type="RefSeq" id="WP_089771430.1">
    <property type="nucleotide sequence ID" value="NZ_FNTX01000001.1"/>
</dbReference>
<feature type="transmembrane region" description="Helical" evidence="1">
    <location>
        <begin position="96"/>
        <end position="114"/>
    </location>
</feature>
<protein>
    <recommendedName>
        <fullName evidence="4">Integral membrane protein</fullName>
    </recommendedName>
</protein>
<proteinExistence type="predicted"/>
<evidence type="ECO:0000313" key="2">
    <source>
        <dbReference type="EMBL" id="SED65763.1"/>
    </source>
</evidence>
<feature type="transmembrane region" description="Helical" evidence="1">
    <location>
        <begin position="6"/>
        <end position="27"/>
    </location>
</feature>
<dbReference type="AlphaFoldDB" id="A0A1H5CG71"/>
<gene>
    <name evidence="2" type="ORF">SAMN04488554_0364</name>
</gene>
<sequence length="115" mass="11902">MEIVYGILLVLHLIGWALVLGGAVYGMRPVSLNKGMLHGILTALIAGILMVGLASAGLAADEPNNIKIGVKLVIALVVTGLIIFGNRNSEKVTRGYLGAIAGLTTVNIAIAVLWS</sequence>
<name>A0A1H5CG71_9MICO</name>
<reference evidence="3" key="1">
    <citation type="submission" date="2016-10" db="EMBL/GenBank/DDBJ databases">
        <authorList>
            <person name="Varghese N."/>
            <person name="Submissions S."/>
        </authorList>
    </citation>
    <scope>NUCLEOTIDE SEQUENCE [LARGE SCALE GENOMIC DNA]</scope>
    <source>
        <strain evidence="3">DSM 21368</strain>
    </source>
</reference>
<accession>A0A1H5CG71</accession>